<keyword evidence="4" id="KW-0479">Metal-binding</keyword>
<sequence>MGVTCGAIGLRAMAMGRVRGLSSAAAAMGGSAPKQFKATLFPGDGIGPEISEAVVKILHAAKCPIEWETHIIDVRSKKPGEMLVSREALDSVLRNGWGLKGPMETPIGKGHRSLNLTLRKELALYANVRPCLSFPGVKTLYENVDVVTVRENTEGEYSGLEHVVSPGIVKSLKVITRDASMRINEFAFKYARNNGRKKVTVVHKATVMKKSDGLFLKCSREVAKNYPDIEFEELLIDNASSFLVSNPSRMDVMVMPNLYGDIISDLCAGLIGGLGLTPSCNIGENCVLAEAVHGTAPDISGKNLANPTALLFSAIMMLREMGLREQASSIESSVFRVLSEGKIRTGDLGGKSSTTEYTQAIIDNLN</sequence>
<dbReference type="GO" id="GO:0006099">
    <property type="term" value="P:tricarboxylic acid cycle"/>
    <property type="evidence" value="ECO:0007669"/>
    <property type="project" value="InterPro"/>
</dbReference>
<evidence type="ECO:0000256" key="7">
    <source>
        <dbReference type="ARBA" id="ARBA00023002"/>
    </source>
</evidence>
<keyword evidence="8" id="KW-0520">NAD</keyword>
<evidence type="ECO:0000313" key="10">
    <source>
        <dbReference type="EMBL" id="KAA8498564.1"/>
    </source>
</evidence>
<dbReference type="PANTHER" id="PTHR11835">
    <property type="entry name" value="DECARBOXYLATING DEHYDROGENASES-ISOCITRATE, ISOPROPYLMALATE, TARTRATE"/>
    <property type="match status" value="1"/>
</dbReference>
<dbReference type="GO" id="GO:0000287">
    <property type="term" value="F:magnesium ion binding"/>
    <property type="evidence" value="ECO:0007669"/>
    <property type="project" value="InterPro"/>
</dbReference>
<organism evidence="10 11">
    <name type="scientific">Porphyridium purpureum</name>
    <name type="common">Red alga</name>
    <name type="synonym">Porphyridium cruentum</name>
    <dbReference type="NCBI Taxonomy" id="35688"/>
    <lineage>
        <taxon>Eukaryota</taxon>
        <taxon>Rhodophyta</taxon>
        <taxon>Bangiophyceae</taxon>
        <taxon>Porphyridiales</taxon>
        <taxon>Porphyridiaceae</taxon>
        <taxon>Porphyridium</taxon>
    </lineage>
</organism>
<evidence type="ECO:0000256" key="2">
    <source>
        <dbReference type="ARBA" id="ARBA00001946"/>
    </source>
</evidence>
<keyword evidence="5" id="KW-0460">Magnesium</keyword>
<dbReference type="InterPro" id="IPR004434">
    <property type="entry name" value="Isocitrate_DH_NAD"/>
</dbReference>
<evidence type="ECO:0000256" key="5">
    <source>
        <dbReference type="ARBA" id="ARBA00022842"/>
    </source>
</evidence>
<comment type="similarity">
    <text evidence="3">Belongs to the isocitrate and isopropylmalate dehydrogenases family.</text>
</comment>
<dbReference type="GO" id="GO:0006102">
    <property type="term" value="P:isocitrate metabolic process"/>
    <property type="evidence" value="ECO:0007669"/>
    <property type="project" value="TreeGrafter"/>
</dbReference>
<accession>A0A5J4Z6E6</accession>
<dbReference type="SMART" id="SM01329">
    <property type="entry name" value="Iso_dh"/>
    <property type="match status" value="1"/>
</dbReference>
<proteinExistence type="inferred from homology"/>
<evidence type="ECO:0000256" key="6">
    <source>
        <dbReference type="ARBA" id="ARBA00022946"/>
    </source>
</evidence>
<dbReference type="Gene3D" id="3.40.718.10">
    <property type="entry name" value="Isopropylmalate Dehydrogenase"/>
    <property type="match status" value="1"/>
</dbReference>
<comment type="cofactor">
    <cofactor evidence="1">
        <name>Mn(2+)</name>
        <dbReference type="ChEBI" id="CHEBI:29035"/>
    </cofactor>
</comment>
<dbReference type="InterPro" id="IPR019818">
    <property type="entry name" value="IsoCit/isopropylmalate_DH_CS"/>
</dbReference>
<dbReference type="GO" id="GO:0004449">
    <property type="term" value="F:isocitrate dehydrogenase (NAD+) activity"/>
    <property type="evidence" value="ECO:0007669"/>
    <property type="project" value="TreeGrafter"/>
</dbReference>
<feature type="domain" description="Isopropylmalate dehydrogenase-like" evidence="9">
    <location>
        <begin position="37"/>
        <end position="361"/>
    </location>
</feature>
<dbReference type="Proteomes" id="UP000324585">
    <property type="component" value="Unassembled WGS sequence"/>
</dbReference>
<dbReference type="NCBIfam" id="TIGR00175">
    <property type="entry name" value="mito_nad_idh"/>
    <property type="match status" value="1"/>
</dbReference>
<keyword evidence="6" id="KW-0809">Transit peptide</keyword>
<comment type="cofactor">
    <cofactor evidence="2">
        <name>Mg(2+)</name>
        <dbReference type="ChEBI" id="CHEBI:18420"/>
    </cofactor>
</comment>
<dbReference type="InterPro" id="IPR024084">
    <property type="entry name" value="IsoPropMal-DH-like_dom"/>
</dbReference>
<dbReference type="AlphaFoldDB" id="A0A5J4Z6E6"/>
<gene>
    <name evidence="10" type="ORF">FVE85_6149</name>
</gene>
<evidence type="ECO:0000256" key="3">
    <source>
        <dbReference type="ARBA" id="ARBA00007769"/>
    </source>
</evidence>
<dbReference type="GO" id="GO:0005739">
    <property type="term" value="C:mitochondrion"/>
    <property type="evidence" value="ECO:0007669"/>
    <property type="project" value="TreeGrafter"/>
</dbReference>
<dbReference type="OrthoDB" id="10261637at2759"/>
<dbReference type="EMBL" id="VRMN01000001">
    <property type="protein sequence ID" value="KAA8498564.1"/>
    <property type="molecule type" value="Genomic_DNA"/>
</dbReference>
<name>A0A5J4Z6E6_PORPP</name>
<evidence type="ECO:0000256" key="1">
    <source>
        <dbReference type="ARBA" id="ARBA00001936"/>
    </source>
</evidence>
<dbReference type="FunFam" id="3.40.718.10:FF:000003">
    <property type="entry name" value="Isocitrate dehydrogenase [NAD] subunit, mitochondrial"/>
    <property type="match status" value="1"/>
</dbReference>
<evidence type="ECO:0000313" key="11">
    <source>
        <dbReference type="Proteomes" id="UP000324585"/>
    </source>
</evidence>
<evidence type="ECO:0000256" key="8">
    <source>
        <dbReference type="ARBA" id="ARBA00023027"/>
    </source>
</evidence>
<dbReference type="Pfam" id="PF00180">
    <property type="entry name" value="Iso_dh"/>
    <property type="match status" value="1"/>
</dbReference>
<keyword evidence="11" id="KW-1185">Reference proteome</keyword>
<keyword evidence="7" id="KW-0560">Oxidoreductase</keyword>
<dbReference type="PROSITE" id="PS00470">
    <property type="entry name" value="IDH_IMDH"/>
    <property type="match status" value="1"/>
</dbReference>
<dbReference type="PANTHER" id="PTHR11835:SF34">
    <property type="entry name" value="ISOCITRATE DEHYDROGENASE [NAD] SUBUNIT ALPHA, MITOCHONDRIAL"/>
    <property type="match status" value="1"/>
</dbReference>
<evidence type="ECO:0000256" key="4">
    <source>
        <dbReference type="ARBA" id="ARBA00022723"/>
    </source>
</evidence>
<comment type="caution">
    <text evidence="10">The sequence shown here is derived from an EMBL/GenBank/DDBJ whole genome shotgun (WGS) entry which is preliminary data.</text>
</comment>
<dbReference type="SUPFAM" id="SSF53659">
    <property type="entry name" value="Isocitrate/Isopropylmalate dehydrogenase-like"/>
    <property type="match status" value="1"/>
</dbReference>
<dbReference type="OMA" id="VRPCRYY"/>
<dbReference type="GO" id="GO:0051287">
    <property type="term" value="F:NAD binding"/>
    <property type="evidence" value="ECO:0007669"/>
    <property type="project" value="InterPro"/>
</dbReference>
<protein>
    <submittedName>
        <fullName evidence="10">Isocitrate dehydrogenase NAD catalytic subunit 5, mitochondrial</fullName>
    </submittedName>
</protein>
<reference evidence="11" key="1">
    <citation type="journal article" date="2019" name="Nat. Commun.">
        <title>Expansion of phycobilisome linker gene families in mesophilic red algae.</title>
        <authorList>
            <person name="Lee J."/>
            <person name="Kim D."/>
            <person name="Bhattacharya D."/>
            <person name="Yoon H.S."/>
        </authorList>
    </citation>
    <scope>NUCLEOTIDE SEQUENCE [LARGE SCALE GENOMIC DNA]</scope>
    <source>
        <strain evidence="11">CCMP 1328</strain>
    </source>
</reference>
<evidence type="ECO:0000259" key="9">
    <source>
        <dbReference type="SMART" id="SM01329"/>
    </source>
</evidence>